<sequence length="724" mass="76916">MASPTKLGEDVGALVPRLKGAPRPSCFANVKVFLLAECALMLAQGTAGAYLVSMLTTLERRFNLKTADLGMLASSFEMGNLALILFVSYFGGRGHRPRLIGCGGIVMALGALLSALPEFLGRQYQPQGEAYKALGVRSDVCRPNVTGETEAAAKFARDRMCVTSDPESTDFLYLLLIGAQMLLGVGATPVQPLGVSYIDDHVSKRDSSVYIGIVFTTLVFGPACGFMLGSVFTRIYVDAIFINTSKLDLTPEDPRWIGAWWAGFLLCAVFLFVSSLFMFGFPRSLARPPHCTPELLPSLPLPVLLPPPPPPGAVDAGHSDRAALRPLAAPLTPKTANGSVVTPGNGREAGSCCRHLRVIPRATRTLLRNPVFTCIVLAACAEIAVIAGFAAFLGKYLERQYNLTASYANQLLAMTAIPCACLGILLGGLIVRRLSLTPLGAARTALMVNLVSTACYVSFMFLGCGTGPVAGVTTRYANVFNESDGDWPLDPYAPCNLECGCVAGAYSPVCGSDGITYLSPCYAGCLAGNMSECLCVFASEGGRAESAVPGRCPNPECQRVFPTFLAMVCVSSLIGAMAQTPAIMILIRTVSPELKSYALGVQFLLIRLLGFIPPPLIFGIAIDMTCVQWSEPCSRTGAILAKGSRGACALYDSESYRRIYVILAVALKATAFLLYAATWACLRCSPARYLHSGGANGAARSAAAAAFVYSLDDRELCENMETVL</sequence>
<reference evidence="11" key="1">
    <citation type="submission" date="2025-08" db="UniProtKB">
        <authorList>
            <consortium name="RefSeq"/>
        </authorList>
    </citation>
    <scope>IDENTIFICATION</scope>
    <source>
        <tissue evidence="11">Sperm</tissue>
    </source>
</reference>
<keyword evidence="7" id="KW-1015">Disulfide bond</keyword>
<dbReference type="CTD" id="28232"/>
<dbReference type="InterPro" id="IPR004156">
    <property type="entry name" value="OATP"/>
</dbReference>
<keyword evidence="5 8" id="KW-1133">Transmembrane helix</keyword>
<feature type="transmembrane region" description="Helical" evidence="8">
    <location>
        <begin position="371"/>
        <end position="392"/>
    </location>
</feature>
<comment type="similarity">
    <text evidence="2 8">Belongs to the organo anion transporter (TC 2.A.60) family.</text>
</comment>
<evidence type="ECO:0000256" key="6">
    <source>
        <dbReference type="ARBA" id="ARBA00023136"/>
    </source>
</evidence>
<keyword evidence="10" id="KW-1185">Reference proteome</keyword>
<dbReference type="GO" id="GO:0015347">
    <property type="term" value="F:sodium-independent organic anion transmembrane transporter activity"/>
    <property type="evidence" value="ECO:0007669"/>
    <property type="project" value="TreeGrafter"/>
</dbReference>
<keyword evidence="4 8" id="KW-0812">Transmembrane</keyword>
<evidence type="ECO:0000256" key="5">
    <source>
        <dbReference type="ARBA" id="ARBA00022989"/>
    </source>
</evidence>
<keyword evidence="8" id="KW-0813">Transport</keyword>
<dbReference type="AlphaFoldDB" id="A0AAJ7TXI7"/>
<evidence type="ECO:0000256" key="3">
    <source>
        <dbReference type="ARBA" id="ARBA00022475"/>
    </source>
</evidence>
<feature type="transmembrane region" description="Helical" evidence="8">
    <location>
        <begin position="444"/>
        <end position="462"/>
    </location>
</feature>
<feature type="transmembrane region" description="Helical" evidence="8">
    <location>
        <begin position="99"/>
        <end position="116"/>
    </location>
</feature>
<evidence type="ECO:0000313" key="11">
    <source>
        <dbReference type="RefSeq" id="XP_032824523.1"/>
    </source>
</evidence>
<dbReference type="Proteomes" id="UP001318040">
    <property type="component" value="Chromosome 40"/>
</dbReference>
<dbReference type="SUPFAM" id="SSF100895">
    <property type="entry name" value="Kazal-type serine protease inhibitors"/>
    <property type="match status" value="1"/>
</dbReference>
<feature type="transmembrane region" description="Helical" evidence="8">
    <location>
        <begin position="32"/>
        <end position="52"/>
    </location>
</feature>
<dbReference type="InterPro" id="IPR036259">
    <property type="entry name" value="MFS_trans_sf"/>
</dbReference>
<dbReference type="NCBIfam" id="TIGR00805">
    <property type="entry name" value="oat"/>
    <property type="match status" value="1"/>
</dbReference>
<dbReference type="KEGG" id="pmrn:116950679"/>
<keyword evidence="3" id="KW-1003">Cell membrane</keyword>
<feature type="transmembrane region" description="Helical" evidence="8">
    <location>
        <begin position="412"/>
        <end position="432"/>
    </location>
</feature>
<dbReference type="GO" id="GO:0015732">
    <property type="term" value="P:prostaglandin transport"/>
    <property type="evidence" value="ECO:0007669"/>
    <property type="project" value="TreeGrafter"/>
</dbReference>
<name>A0AAJ7TXI7_PETMA</name>
<feature type="transmembrane region" description="Helical" evidence="8">
    <location>
        <begin position="564"/>
        <end position="587"/>
    </location>
</feature>
<protein>
    <recommendedName>
        <fullName evidence="8">Solute carrier organic anion transporter family member</fullName>
    </recommendedName>
</protein>
<feature type="transmembrane region" description="Helical" evidence="8">
    <location>
        <begin position="659"/>
        <end position="682"/>
    </location>
</feature>
<dbReference type="InterPro" id="IPR036058">
    <property type="entry name" value="Kazal_dom_sf"/>
</dbReference>
<evidence type="ECO:0000313" key="10">
    <source>
        <dbReference type="Proteomes" id="UP001318040"/>
    </source>
</evidence>
<proteinExistence type="inferred from homology"/>
<dbReference type="InterPro" id="IPR002350">
    <property type="entry name" value="Kazal_dom"/>
</dbReference>
<feature type="transmembrane region" description="Helical" evidence="8">
    <location>
        <begin position="210"/>
        <end position="237"/>
    </location>
</feature>
<feature type="domain" description="Kazal-like" evidence="9">
    <location>
        <begin position="489"/>
        <end position="537"/>
    </location>
</feature>
<dbReference type="GO" id="GO:0043252">
    <property type="term" value="P:sodium-independent organic anion transport"/>
    <property type="evidence" value="ECO:0007669"/>
    <property type="project" value="TreeGrafter"/>
</dbReference>
<dbReference type="Pfam" id="PF07648">
    <property type="entry name" value="Kazal_2"/>
    <property type="match status" value="1"/>
</dbReference>
<accession>A0AAJ7TXI7</accession>
<gene>
    <name evidence="11" type="primary">SLCO3A1</name>
</gene>
<evidence type="ECO:0000256" key="2">
    <source>
        <dbReference type="ARBA" id="ARBA00009657"/>
    </source>
</evidence>
<dbReference type="GO" id="GO:0006811">
    <property type="term" value="P:monoatomic ion transport"/>
    <property type="evidence" value="ECO:0007669"/>
    <property type="project" value="UniProtKB-KW"/>
</dbReference>
<organism evidence="10 11">
    <name type="scientific">Petromyzon marinus</name>
    <name type="common">Sea lamprey</name>
    <dbReference type="NCBI Taxonomy" id="7757"/>
    <lineage>
        <taxon>Eukaryota</taxon>
        <taxon>Metazoa</taxon>
        <taxon>Chordata</taxon>
        <taxon>Craniata</taxon>
        <taxon>Vertebrata</taxon>
        <taxon>Cyclostomata</taxon>
        <taxon>Hyperoartia</taxon>
        <taxon>Petromyzontiformes</taxon>
        <taxon>Petromyzontidae</taxon>
        <taxon>Petromyzon</taxon>
    </lineage>
</organism>
<evidence type="ECO:0000256" key="8">
    <source>
        <dbReference type="RuleBase" id="RU362056"/>
    </source>
</evidence>
<keyword evidence="6 8" id="KW-0472">Membrane</keyword>
<dbReference type="SUPFAM" id="SSF103473">
    <property type="entry name" value="MFS general substrate transporter"/>
    <property type="match status" value="1"/>
</dbReference>
<evidence type="ECO:0000256" key="1">
    <source>
        <dbReference type="ARBA" id="ARBA00004651"/>
    </source>
</evidence>
<comment type="subcellular location">
    <subcellularLocation>
        <location evidence="1 8">Cell membrane</location>
        <topology evidence="1 8">Multi-pass membrane protein</topology>
    </subcellularLocation>
</comment>
<feature type="transmembrane region" description="Helical" evidence="8">
    <location>
        <begin position="72"/>
        <end position="92"/>
    </location>
</feature>
<feature type="transmembrane region" description="Helical" evidence="8">
    <location>
        <begin position="172"/>
        <end position="198"/>
    </location>
</feature>
<evidence type="ECO:0000259" key="9">
    <source>
        <dbReference type="PROSITE" id="PS51465"/>
    </source>
</evidence>
<dbReference type="Pfam" id="PF03137">
    <property type="entry name" value="OATP"/>
    <property type="match status" value="1"/>
</dbReference>
<evidence type="ECO:0000256" key="7">
    <source>
        <dbReference type="ARBA" id="ARBA00023157"/>
    </source>
</evidence>
<feature type="transmembrane region" description="Helical" evidence="8">
    <location>
        <begin position="599"/>
        <end position="622"/>
    </location>
</feature>
<dbReference type="PROSITE" id="PS51465">
    <property type="entry name" value="KAZAL_2"/>
    <property type="match status" value="1"/>
</dbReference>
<evidence type="ECO:0000256" key="4">
    <source>
        <dbReference type="ARBA" id="ARBA00022692"/>
    </source>
</evidence>
<dbReference type="GO" id="GO:0016323">
    <property type="term" value="C:basolateral plasma membrane"/>
    <property type="evidence" value="ECO:0007669"/>
    <property type="project" value="TreeGrafter"/>
</dbReference>
<feature type="transmembrane region" description="Helical" evidence="8">
    <location>
        <begin position="257"/>
        <end position="279"/>
    </location>
</feature>
<dbReference type="Gene3D" id="1.20.1250.20">
    <property type="entry name" value="MFS general substrate transporter like domains"/>
    <property type="match status" value="1"/>
</dbReference>
<dbReference type="PANTHER" id="PTHR11388:SF86">
    <property type="entry name" value="SOLUTE CARRIER ORGANIC ANION TRANSPORTER FAMILY MEMBER 3A1"/>
    <property type="match status" value="1"/>
</dbReference>
<keyword evidence="8" id="KW-0406">Ion transport</keyword>
<dbReference type="RefSeq" id="XP_032824523.1">
    <property type="nucleotide sequence ID" value="XM_032968632.1"/>
</dbReference>
<dbReference type="PANTHER" id="PTHR11388">
    <property type="entry name" value="ORGANIC ANION TRANSPORTER"/>
    <property type="match status" value="1"/>
</dbReference>